<name>A0A9P6PV97_9FUNG</name>
<keyword evidence="4" id="KW-1185">Reference proteome</keyword>
<feature type="region of interest" description="Disordered" evidence="1">
    <location>
        <begin position="75"/>
        <end position="105"/>
    </location>
</feature>
<dbReference type="AlphaFoldDB" id="A0A9P6PV97"/>
<gene>
    <name evidence="3" type="ORF">BG011_006721</name>
</gene>
<evidence type="ECO:0000259" key="2">
    <source>
        <dbReference type="Pfam" id="PF24808"/>
    </source>
</evidence>
<evidence type="ECO:0000256" key="1">
    <source>
        <dbReference type="SAM" id="MobiDB-lite"/>
    </source>
</evidence>
<dbReference type="InterPro" id="IPR056124">
    <property type="entry name" value="DUF7707"/>
</dbReference>
<feature type="region of interest" description="Disordered" evidence="1">
    <location>
        <begin position="168"/>
        <end position="191"/>
    </location>
</feature>
<feature type="compositionally biased region" description="Low complexity" evidence="1">
    <location>
        <begin position="78"/>
        <end position="88"/>
    </location>
</feature>
<reference evidence="3" key="1">
    <citation type="journal article" date="2020" name="Fungal Divers.">
        <title>Resolving the Mortierellaceae phylogeny through synthesis of multi-gene phylogenetics and phylogenomics.</title>
        <authorList>
            <person name="Vandepol N."/>
            <person name="Liber J."/>
            <person name="Desiro A."/>
            <person name="Na H."/>
            <person name="Kennedy M."/>
            <person name="Barry K."/>
            <person name="Grigoriev I.V."/>
            <person name="Miller A.N."/>
            <person name="O'Donnell K."/>
            <person name="Stajich J.E."/>
            <person name="Bonito G."/>
        </authorList>
    </citation>
    <scope>NUCLEOTIDE SEQUENCE</scope>
    <source>
        <strain evidence="3">KOD948</strain>
    </source>
</reference>
<protein>
    <recommendedName>
        <fullName evidence="2">DUF7707 domain-containing protein</fullName>
    </recommendedName>
</protein>
<dbReference type="Pfam" id="PF24808">
    <property type="entry name" value="DUF7707"/>
    <property type="match status" value="1"/>
</dbReference>
<organism evidence="3 4">
    <name type="scientific">Mortierella polycephala</name>
    <dbReference type="NCBI Taxonomy" id="41804"/>
    <lineage>
        <taxon>Eukaryota</taxon>
        <taxon>Fungi</taxon>
        <taxon>Fungi incertae sedis</taxon>
        <taxon>Mucoromycota</taxon>
        <taxon>Mortierellomycotina</taxon>
        <taxon>Mortierellomycetes</taxon>
        <taxon>Mortierellales</taxon>
        <taxon>Mortierellaceae</taxon>
        <taxon>Mortierella</taxon>
    </lineage>
</organism>
<feature type="domain" description="DUF7707" evidence="2">
    <location>
        <begin position="25"/>
        <end position="80"/>
    </location>
</feature>
<dbReference type="Proteomes" id="UP000726737">
    <property type="component" value="Unassembled WGS sequence"/>
</dbReference>
<dbReference type="OrthoDB" id="2121879at2759"/>
<evidence type="ECO:0000313" key="3">
    <source>
        <dbReference type="EMBL" id="KAG0252833.1"/>
    </source>
</evidence>
<accession>A0A9P6PV97</accession>
<proteinExistence type="predicted"/>
<comment type="caution">
    <text evidence="3">The sequence shown here is derived from an EMBL/GenBank/DDBJ whole genome shotgun (WGS) entry which is preliminary data.</text>
</comment>
<dbReference type="EMBL" id="JAAAJA010000495">
    <property type="protein sequence ID" value="KAG0252833.1"/>
    <property type="molecule type" value="Genomic_DNA"/>
</dbReference>
<feature type="compositionally biased region" description="Polar residues" evidence="1">
    <location>
        <begin position="89"/>
        <end position="101"/>
    </location>
</feature>
<evidence type="ECO:0000313" key="4">
    <source>
        <dbReference type="Proteomes" id="UP000726737"/>
    </source>
</evidence>
<sequence>MGKKKTMNVEYEILDKYEKGNSRVSDVETLTWSCICAGGQAKLFNNWQFPIPFKLCRQDLWKCFQTCPSAITERDISQPKQATKQQQQSRMSIQNTNSNDNSELDYDQDDYDAIEEIQALQYHPKLEDASYLRFKRDVDKYQLLSLKRKQLHKQLWAQQQDGIMMKQGVPKVKSKSEKVKKTKKKSKKHDSGVMYKRSHTAFITMSVAHRDPTCVSSCESRFSCGEESAPEYHGIIQVYSQDGKAPVTQDSAEKTSAE</sequence>